<dbReference type="OrthoDB" id="414243at2759"/>
<protein>
    <recommendedName>
        <fullName evidence="1">Phosphatidate phosphatase APP1 catalytic domain-containing protein</fullName>
    </recommendedName>
</protein>
<dbReference type="GO" id="GO:0030479">
    <property type="term" value="C:actin cortical patch"/>
    <property type="evidence" value="ECO:0007669"/>
    <property type="project" value="TreeGrafter"/>
</dbReference>
<dbReference type="PANTHER" id="PTHR28208:SF1">
    <property type="entry name" value="FILAMENT ORGANIZATION PROTEIN APP1-LIKE, PUTATIVE (AFU_ORTHOLOGUE AFUA_1G06650)-RELATED"/>
    <property type="match status" value="1"/>
</dbReference>
<dbReference type="AlphaFoldDB" id="A0A364KKV5"/>
<dbReference type="InterPro" id="IPR019236">
    <property type="entry name" value="APP1_cat"/>
</dbReference>
<dbReference type="GO" id="GO:0008195">
    <property type="term" value="F:phosphatidate phosphatase activity"/>
    <property type="evidence" value="ECO:0007669"/>
    <property type="project" value="InterPro"/>
</dbReference>
<organism evidence="2 3">
    <name type="scientific">Talaromyces amestolkiae</name>
    <dbReference type="NCBI Taxonomy" id="1196081"/>
    <lineage>
        <taxon>Eukaryota</taxon>
        <taxon>Fungi</taxon>
        <taxon>Dikarya</taxon>
        <taxon>Ascomycota</taxon>
        <taxon>Pezizomycotina</taxon>
        <taxon>Eurotiomycetes</taxon>
        <taxon>Eurotiomycetidae</taxon>
        <taxon>Eurotiales</taxon>
        <taxon>Trichocomaceae</taxon>
        <taxon>Talaromyces</taxon>
        <taxon>Talaromyces sect. Talaromyces</taxon>
    </lineage>
</organism>
<dbReference type="EMBL" id="MIKG01000001">
    <property type="protein sequence ID" value="RAO64188.1"/>
    <property type="molecule type" value="Genomic_DNA"/>
</dbReference>
<proteinExistence type="predicted"/>
<keyword evidence="3" id="KW-1185">Reference proteome</keyword>
<reference evidence="2 3" key="1">
    <citation type="journal article" date="2017" name="Biotechnol. Biofuels">
        <title>Differential beta-glucosidase expression as a function of carbon source availability in Talaromyces amestolkiae: a genomic and proteomic approach.</title>
        <authorList>
            <person name="de Eugenio L.I."/>
            <person name="Mendez-Liter J.A."/>
            <person name="Nieto-Dominguez M."/>
            <person name="Alonso L."/>
            <person name="Gil-Munoz J."/>
            <person name="Barriuso J."/>
            <person name="Prieto A."/>
            <person name="Martinez M.J."/>
        </authorList>
    </citation>
    <scope>NUCLEOTIDE SEQUENCE [LARGE SCALE GENOMIC DNA]</scope>
    <source>
        <strain evidence="2 3">CIB</strain>
    </source>
</reference>
<sequence length="266" mass="30687">MPLYDGRVRRYHLGPTNEHGVITQTVSLPQSHMADRSVITSELSGSNGQVCMQTRFAIPHGWLLISDIDDSIKITLTSEAAGILRTTFVTDPEPILGMPELYEFIDRELDPTWMYLSASPYNLYTFLRSFLHSFYPPGTLLLRQATWKDLREFVRSYNTGTRTYKMQQIDKIHSWLPARRVICVGDSTQSDPEVYAEMYKKHEGWIKAIFIRKVTDIPHMAKKNSSLRFQKAFAGVPHGIWRIFEHPSELYESIARLSFELPTVRS</sequence>
<comment type="caution">
    <text evidence="2">The sequence shown here is derived from an EMBL/GenBank/DDBJ whole genome shotgun (WGS) entry which is preliminary data.</text>
</comment>
<gene>
    <name evidence="2" type="ORF">BHQ10_000200</name>
</gene>
<evidence type="ECO:0000259" key="1">
    <source>
        <dbReference type="Pfam" id="PF09949"/>
    </source>
</evidence>
<dbReference type="Proteomes" id="UP000249363">
    <property type="component" value="Unassembled WGS sequence"/>
</dbReference>
<dbReference type="PANTHER" id="PTHR28208">
    <property type="entry name" value="PHOSPHATIDATE PHOSPHATASE APP1"/>
    <property type="match status" value="1"/>
</dbReference>
<accession>A0A364KKV5</accession>
<evidence type="ECO:0000313" key="3">
    <source>
        <dbReference type="Proteomes" id="UP000249363"/>
    </source>
</evidence>
<feature type="domain" description="Phosphatidate phosphatase APP1 catalytic" evidence="1">
    <location>
        <begin position="62"/>
        <end position="213"/>
    </location>
</feature>
<dbReference type="GeneID" id="63789417"/>
<dbReference type="Pfam" id="PF09949">
    <property type="entry name" value="APP1_cat"/>
    <property type="match status" value="1"/>
</dbReference>
<evidence type="ECO:0000313" key="2">
    <source>
        <dbReference type="EMBL" id="RAO64188.1"/>
    </source>
</evidence>
<dbReference type="InterPro" id="IPR052935">
    <property type="entry name" value="Mg2+_PAP"/>
</dbReference>
<name>A0A364KKV5_TALAM</name>
<dbReference type="RefSeq" id="XP_040728705.1">
    <property type="nucleotide sequence ID" value="XM_040874098.1"/>
</dbReference>